<dbReference type="EMBL" id="JABXBU010002231">
    <property type="protein sequence ID" value="KAF8763548.1"/>
    <property type="molecule type" value="Genomic_DNA"/>
</dbReference>
<protein>
    <submittedName>
        <fullName evidence="1">Uncharacterized protein</fullName>
    </submittedName>
</protein>
<reference evidence="1" key="1">
    <citation type="journal article" date="2020" name="bioRxiv">
        <title>Chromosome-level reference genome of the European wasp spider Argiope bruennichi: a resource for studies on range expansion and evolutionary adaptation.</title>
        <authorList>
            <person name="Sheffer M.M."/>
            <person name="Hoppe A."/>
            <person name="Krehenwinkel H."/>
            <person name="Uhl G."/>
            <person name="Kuss A.W."/>
            <person name="Jensen L."/>
            <person name="Jensen C."/>
            <person name="Gillespie R.G."/>
            <person name="Hoff K.J."/>
            <person name="Prost S."/>
        </authorList>
    </citation>
    <scope>NUCLEOTIDE SEQUENCE</scope>
</reference>
<evidence type="ECO:0000313" key="2">
    <source>
        <dbReference type="Proteomes" id="UP000807504"/>
    </source>
</evidence>
<reference evidence="1" key="2">
    <citation type="submission" date="2020-06" db="EMBL/GenBank/DDBJ databases">
        <authorList>
            <person name="Sheffer M."/>
        </authorList>
    </citation>
    <scope>NUCLEOTIDE SEQUENCE</scope>
</reference>
<gene>
    <name evidence="1" type="ORF">HNY73_021725</name>
</gene>
<dbReference type="AlphaFoldDB" id="A0A8T0DYF1"/>
<sequence>MVIPYRCGKGPGLVPWAAIKRPKAGQSRPRSQGSTLHSLFLLSRAGYLSSFMALYHRQTVLSSNGERDFGLDERASCAHLSGVNLYCGNGSTRTVTLNLFGEVVRRFFEF</sequence>
<evidence type="ECO:0000313" key="1">
    <source>
        <dbReference type="EMBL" id="KAF8763548.1"/>
    </source>
</evidence>
<accession>A0A8T0DYF1</accession>
<name>A0A8T0DYF1_ARGBR</name>
<proteinExistence type="predicted"/>
<keyword evidence="2" id="KW-1185">Reference proteome</keyword>
<comment type="caution">
    <text evidence="1">The sequence shown here is derived from an EMBL/GenBank/DDBJ whole genome shotgun (WGS) entry which is preliminary data.</text>
</comment>
<dbReference type="Proteomes" id="UP000807504">
    <property type="component" value="Unassembled WGS sequence"/>
</dbReference>
<organism evidence="1 2">
    <name type="scientific">Argiope bruennichi</name>
    <name type="common">Wasp spider</name>
    <name type="synonym">Aranea bruennichi</name>
    <dbReference type="NCBI Taxonomy" id="94029"/>
    <lineage>
        <taxon>Eukaryota</taxon>
        <taxon>Metazoa</taxon>
        <taxon>Ecdysozoa</taxon>
        <taxon>Arthropoda</taxon>
        <taxon>Chelicerata</taxon>
        <taxon>Arachnida</taxon>
        <taxon>Araneae</taxon>
        <taxon>Araneomorphae</taxon>
        <taxon>Entelegynae</taxon>
        <taxon>Araneoidea</taxon>
        <taxon>Araneidae</taxon>
        <taxon>Argiope</taxon>
    </lineage>
</organism>